<feature type="transmembrane region" description="Helical" evidence="1">
    <location>
        <begin position="7"/>
        <end position="27"/>
    </location>
</feature>
<dbReference type="PANTHER" id="PTHR42903:SF1">
    <property type="entry name" value="INNER MEMBRANE PROTEIN YCCF"/>
    <property type="match status" value="1"/>
</dbReference>
<evidence type="ECO:0000256" key="1">
    <source>
        <dbReference type="SAM" id="Phobius"/>
    </source>
</evidence>
<dbReference type="HOGENOM" id="CLU_120384_2_0_11"/>
<protein>
    <recommendedName>
        <fullName evidence="2">Inner membrane component domain-containing protein</fullName>
    </recommendedName>
</protein>
<feature type="transmembrane region" description="Helical" evidence="1">
    <location>
        <begin position="66"/>
        <end position="87"/>
    </location>
</feature>
<dbReference type="InterPro" id="IPR052937">
    <property type="entry name" value="Inner_membrane_protein"/>
</dbReference>
<reference evidence="3 4" key="1">
    <citation type="journal article" date="2009" name="Stand. Genomic Sci.">
        <title>Complete genome sequence of Beutenbergia cavernae type strain (HKI 0122).</title>
        <authorList>
            <person name="Land M."/>
            <person name="Pukall R."/>
            <person name="Abt B."/>
            <person name="Goker M."/>
            <person name="Rohde M."/>
            <person name="Glavina Del Rio T."/>
            <person name="Tice H."/>
            <person name="Copeland A."/>
            <person name="Cheng J.F."/>
            <person name="Lucas S."/>
            <person name="Chen F."/>
            <person name="Nolan M."/>
            <person name="Bruce D."/>
            <person name="Goodwin L."/>
            <person name="Pitluck S."/>
            <person name="Ivanova N."/>
            <person name="Mavromatis K."/>
            <person name="Ovchinnikova G."/>
            <person name="Pati A."/>
            <person name="Chen A."/>
            <person name="Palaniappan K."/>
            <person name="Hauser L."/>
            <person name="Chang Y.J."/>
            <person name="Jefferies C.C."/>
            <person name="Saunders E."/>
            <person name="Brettin T."/>
            <person name="Detter J.C."/>
            <person name="Han C."/>
            <person name="Chain P."/>
            <person name="Bristow J."/>
            <person name="Eisen J.A."/>
            <person name="Markowitz V."/>
            <person name="Hugenholtz P."/>
            <person name="Kyrpides N.C."/>
            <person name="Klenk H.P."/>
            <person name="Lapidus A."/>
        </authorList>
    </citation>
    <scope>NUCLEOTIDE SEQUENCE [LARGE SCALE GENOMIC DNA]</scope>
    <source>
        <strain evidence="4">ATCC BAA-8 / DSM 12333 / NBRC 16432</strain>
    </source>
</reference>
<accession>C5BXA2</accession>
<keyword evidence="4" id="KW-1185">Reference proteome</keyword>
<feature type="domain" description="Inner membrane component" evidence="2">
    <location>
        <begin position="8"/>
        <end position="58"/>
    </location>
</feature>
<dbReference type="Proteomes" id="UP000007962">
    <property type="component" value="Chromosome"/>
</dbReference>
<dbReference type="NCBIfam" id="NF008740">
    <property type="entry name" value="PRK11770.1-2"/>
    <property type="match status" value="1"/>
</dbReference>
<name>C5BXA2_BEUC1</name>
<dbReference type="GO" id="GO:0005886">
    <property type="term" value="C:plasma membrane"/>
    <property type="evidence" value="ECO:0007669"/>
    <property type="project" value="TreeGrafter"/>
</dbReference>
<sequence length="140" mass="14946">MRSVLNVILNIIWLLFAGIPMALGYAVAGLICFVLIITIPWGIASFRIANYVLWPFGRTVIDKPTAGLGSAIGNVIWIIVAGIWLTIGHLVSALALFVTIIGIPLAIAELKIIPVTLTPLGKQIVPSDRPFATYGGVTQV</sequence>
<evidence type="ECO:0000313" key="4">
    <source>
        <dbReference type="Proteomes" id="UP000007962"/>
    </source>
</evidence>
<dbReference type="PIRSF" id="PIRSF028777">
    <property type="entry name" value="UCP028777"/>
    <property type="match status" value="1"/>
</dbReference>
<dbReference type="eggNOG" id="COG3304">
    <property type="taxonomic scope" value="Bacteria"/>
</dbReference>
<evidence type="ECO:0000259" key="2">
    <source>
        <dbReference type="Pfam" id="PF03733"/>
    </source>
</evidence>
<dbReference type="Pfam" id="PF03733">
    <property type="entry name" value="YccF"/>
    <property type="match status" value="2"/>
</dbReference>
<dbReference type="InterPro" id="IPR031308">
    <property type="entry name" value="UCP028777"/>
</dbReference>
<dbReference type="AlphaFoldDB" id="C5BXA2"/>
<dbReference type="KEGG" id="bcv:Bcav_0514"/>
<organism evidence="3 4">
    <name type="scientific">Beutenbergia cavernae (strain ATCC BAA-8 / DSM 12333 / CCUG 43141 / JCM 11478 / NBRC 16432 / NCIMB 13614 / HKI 0122)</name>
    <dbReference type="NCBI Taxonomy" id="471853"/>
    <lineage>
        <taxon>Bacteria</taxon>
        <taxon>Bacillati</taxon>
        <taxon>Actinomycetota</taxon>
        <taxon>Actinomycetes</taxon>
        <taxon>Micrococcales</taxon>
        <taxon>Beutenbergiaceae</taxon>
        <taxon>Beutenbergia</taxon>
    </lineage>
</organism>
<dbReference type="STRING" id="471853.Bcav_0514"/>
<keyword evidence="1" id="KW-1133">Transmembrane helix</keyword>
<keyword evidence="1" id="KW-0472">Membrane</keyword>
<dbReference type="EMBL" id="CP001618">
    <property type="protein sequence ID" value="ACQ78777.1"/>
    <property type="molecule type" value="Genomic_DNA"/>
</dbReference>
<proteinExistence type="predicted"/>
<dbReference type="RefSeq" id="WP_012725557.1">
    <property type="nucleotide sequence ID" value="NC_012669.1"/>
</dbReference>
<feature type="transmembrane region" description="Helical" evidence="1">
    <location>
        <begin position="33"/>
        <end position="54"/>
    </location>
</feature>
<dbReference type="PANTHER" id="PTHR42903">
    <property type="entry name" value="INNER MEMBRANE PROTEIN YCCF"/>
    <property type="match status" value="1"/>
</dbReference>
<gene>
    <name evidence="3" type="ordered locus">Bcav_0514</name>
</gene>
<feature type="transmembrane region" description="Helical" evidence="1">
    <location>
        <begin position="93"/>
        <end position="113"/>
    </location>
</feature>
<keyword evidence="1" id="KW-0812">Transmembrane</keyword>
<evidence type="ECO:0000313" key="3">
    <source>
        <dbReference type="EMBL" id="ACQ78777.1"/>
    </source>
</evidence>
<dbReference type="InterPro" id="IPR005185">
    <property type="entry name" value="YccF"/>
</dbReference>
<feature type="domain" description="Inner membrane component" evidence="2">
    <location>
        <begin position="72"/>
        <end position="122"/>
    </location>
</feature>